<feature type="compositionally biased region" description="Pro residues" evidence="1">
    <location>
        <begin position="132"/>
        <end position="156"/>
    </location>
</feature>
<evidence type="ECO:0000313" key="2">
    <source>
        <dbReference type="EMBL" id="KAJ6951569.1"/>
    </source>
</evidence>
<dbReference type="PANTHER" id="PTHR12963">
    <property type="entry name" value="THYROID RECEPTOR INTERACTING PROTEIN RELATED"/>
    <property type="match status" value="1"/>
</dbReference>
<evidence type="ECO:0000313" key="3">
    <source>
        <dbReference type="Proteomes" id="UP001164929"/>
    </source>
</evidence>
<dbReference type="AlphaFoldDB" id="A0AAD6L754"/>
<accession>A0AAD6L754</accession>
<comment type="caution">
    <text evidence="2">The sequence shown here is derived from an EMBL/GenBank/DDBJ whole genome shotgun (WGS) entry which is preliminary data.</text>
</comment>
<gene>
    <name evidence="2" type="ORF">NC653_040881</name>
</gene>
<feature type="compositionally biased region" description="Pro residues" evidence="1">
    <location>
        <begin position="164"/>
        <end position="190"/>
    </location>
</feature>
<sequence>MGCVEVVGCLKCEELASWEAVPDGVRLEGQTDFCWLCEQPQKLLVPFEMRGYQGVYNLERKIHEAAIRGLVPVKGPMPVKFPLPNPQDPFSLEPGSHNSNGNLFLLVGIHHLSWDDTITNQLHAPKNSPIIRPLPKPPFIPIPKSPPPPPRPPPPKVNDGRHPSLPPPPKILPPPHTYSSPRYPPPPQRS</sequence>
<reference evidence="2" key="1">
    <citation type="journal article" date="2023" name="Mol. Ecol. Resour.">
        <title>Chromosome-level genome assembly of a triploid poplar Populus alba 'Berolinensis'.</title>
        <authorList>
            <person name="Chen S."/>
            <person name="Yu Y."/>
            <person name="Wang X."/>
            <person name="Wang S."/>
            <person name="Zhang T."/>
            <person name="Zhou Y."/>
            <person name="He R."/>
            <person name="Meng N."/>
            <person name="Wang Y."/>
            <person name="Liu W."/>
            <person name="Liu Z."/>
            <person name="Liu J."/>
            <person name="Guo Q."/>
            <person name="Huang H."/>
            <person name="Sederoff R.R."/>
            <person name="Wang G."/>
            <person name="Qu G."/>
            <person name="Chen S."/>
        </authorList>
    </citation>
    <scope>NUCLEOTIDE SEQUENCE</scope>
    <source>
        <strain evidence="2">SC-2020</strain>
    </source>
</reference>
<evidence type="ECO:0000256" key="1">
    <source>
        <dbReference type="SAM" id="MobiDB-lite"/>
    </source>
</evidence>
<dbReference type="EMBL" id="JAQIZT010000019">
    <property type="protein sequence ID" value="KAJ6951569.1"/>
    <property type="molecule type" value="Genomic_DNA"/>
</dbReference>
<dbReference type="PANTHER" id="PTHR12963:SF0">
    <property type="entry name" value="EXPRESSED PROTEIN"/>
    <property type="match status" value="1"/>
</dbReference>
<feature type="region of interest" description="Disordered" evidence="1">
    <location>
        <begin position="125"/>
        <end position="190"/>
    </location>
</feature>
<name>A0AAD6L754_9ROSI</name>
<dbReference type="Proteomes" id="UP001164929">
    <property type="component" value="Chromosome 19"/>
</dbReference>
<protein>
    <submittedName>
        <fullName evidence="2">Uncharacterized protein</fullName>
    </submittedName>
</protein>
<proteinExistence type="predicted"/>
<keyword evidence="3" id="KW-1185">Reference proteome</keyword>
<organism evidence="2 3">
    <name type="scientific">Populus alba x Populus x berolinensis</name>
    <dbReference type="NCBI Taxonomy" id="444605"/>
    <lineage>
        <taxon>Eukaryota</taxon>
        <taxon>Viridiplantae</taxon>
        <taxon>Streptophyta</taxon>
        <taxon>Embryophyta</taxon>
        <taxon>Tracheophyta</taxon>
        <taxon>Spermatophyta</taxon>
        <taxon>Magnoliopsida</taxon>
        <taxon>eudicotyledons</taxon>
        <taxon>Gunneridae</taxon>
        <taxon>Pentapetalae</taxon>
        <taxon>rosids</taxon>
        <taxon>fabids</taxon>
        <taxon>Malpighiales</taxon>
        <taxon>Salicaceae</taxon>
        <taxon>Saliceae</taxon>
        <taxon>Populus</taxon>
    </lineage>
</organism>
<dbReference type="InterPro" id="IPR039128">
    <property type="entry name" value="TRIP4-like"/>
</dbReference>